<name>A0A834W8U7_9FABA</name>
<comment type="caution">
    <text evidence="3">The sequence shown here is derived from an EMBL/GenBank/DDBJ whole genome shotgun (WGS) entry which is preliminary data.</text>
</comment>
<keyword evidence="2" id="KW-0732">Signal</keyword>
<dbReference type="AlphaFoldDB" id="A0A834W8U7"/>
<feature type="region of interest" description="Disordered" evidence="1">
    <location>
        <begin position="45"/>
        <end position="110"/>
    </location>
</feature>
<protein>
    <submittedName>
        <fullName evidence="3">Uncharacterized protein</fullName>
    </submittedName>
</protein>
<dbReference type="EMBL" id="JAAIUW010000009">
    <property type="protein sequence ID" value="KAF7814550.1"/>
    <property type="molecule type" value="Genomic_DNA"/>
</dbReference>
<evidence type="ECO:0000256" key="2">
    <source>
        <dbReference type="SAM" id="SignalP"/>
    </source>
</evidence>
<evidence type="ECO:0000256" key="1">
    <source>
        <dbReference type="SAM" id="MobiDB-lite"/>
    </source>
</evidence>
<feature type="chain" id="PRO_5032761975" evidence="2">
    <location>
        <begin position="23"/>
        <end position="110"/>
    </location>
</feature>
<reference evidence="3" key="1">
    <citation type="submission" date="2020-09" db="EMBL/GenBank/DDBJ databases">
        <title>Genome-Enabled Discovery of Anthraquinone Biosynthesis in Senna tora.</title>
        <authorList>
            <person name="Kang S.-H."/>
            <person name="Pandey R.P."/>
            <person name="Lee C.-M."/>
            <person name="Sim J.-S."/>
            <person name="Jeong J.-T."/>
            <person name="Choi B.-S."/>
            <person name="Jung M."/>
            <person name="Ginzburg D."/>
            <person name="Zhao K."/>
            <person name="Won S.Y."/>
            <person name="Oh T.-J."/>
            <person name="Yu Y."/>
            <person name="Kim N.-H."/>
            <person name="Lee O.R."/>
            <person name="Lee T.-H."/>
            <person name="Bashyal P."/>
            <person name="Kim T.-S."/>
            <person name="Lee W.-H."/>
            <person name="Kawkins C."/>
            <person name="Kim C.-K."/>
            <person name="Kim J.S."/>
            <person name="Ahn B.O."/>
            <person name="Rhee S.Y."/>
            <person name="Sohng J.K."/>
        </authorList>
    </citation>
    <scope>NUCLEOTIDE SEQUENCE</scope>
    <source>
        <tissue evidence="3">Leaf</tissue>
    </source>
</reference>
<sequence>MMKILHIVLASFIAFQTIFLNASTLTPLPGTETLSCSTCWSVIRRPPRRLSPPPPPPHYSPGPTPELRFPRPPRRSPPPPPAHSGPTPKLTFPPSPFIRLRPNHPHAASA</sequence>
<organism evidence="3 4">
    <name type="scientific">Senna tora</name>
    <dbReference type="NCBI Taxonomy" id="362788"/>
    <lineage>
        <taxon>Eukaryota</taxon>
        <taxon>Viridiplantae</taxon>
        <taxon>Streptophyta</taxon>
        <taxon>Embryophyta</taxon>
        <taxon>Tracheophyta</taxon>
        <taxon>Spermatophyta</taxon>
        <taxon>Magnoliopsida</taxon>
        <taxon>eudicotyledons</taxon>
        <taxon>Gunneridae</taxon>
        <taxon>Pentapetalae</taxon>
        <taxon>rosids</taxon>
        <taxon>fabids</taxon>
        <taxon>Fabales</taxon>
        <taxon>Fabaceae</taxon>
        <taxon>Caesalpinioideae</taxon>
        <taxon>Cassia clade</taxon>
        <taxon>Senna</taxon>
    </lineage>
</organism>
<keyword evidence="4" id="KW-1185">Reference proteome</keyword>
<feature type="signal peptide" evidence="2">
    <location>
        <begin position="1"/>
        <end position="22"/>
    </location>
</feature>
<gene>
    <name evidence="3" type="ORF">G2W53_028519</name>
</gene>
<feature type="compositionally biased region" description="Pro residues" evidence="1">
    <location>
        <begin position="49"/>
        <end position="64"/>
    </location>
</feature>
<dbReference type="Proteomes" id="UP000634136">
    <property type="component" value="Unassembled WGS sequence"/>
</dbReference>
<evidence type="ECO:0000313" key="3">
    <source>
        <dbReference type="EMBL" id="KAF7814550.1"/>
    </source>
</evidence>
<accession>A0A834W8U7</accession>
<proteinExistence type="predicted"/>
<evidence type="ECO:0000313" key="4">
    <source>
        <dbReference type="Proteomes" id="UP000634136"/>
    </source>
</evidence>